<comment type="similarity">
    <text evidence="3 9">Belongs to the CobD/CbiB family.</text>
</comment>
<evidence type="ECO:0000256" key="8">
    <source>
        <dbReference type="ARBA" id="ARBA00023136"/>
    </source>
</evidence>
<evidence type="ECO:0000313" key="10">
    <source>
        <dbReference type="EMBL" id="ACT49390.1"/>
    </source>
</evidence>
<dbReference type="GO" id="GO:0048472">
    <property type="term" value="F:threonine-phosphate decarboxylase activity"/>
    <property type="evidence" value="ECO:0007669"/>
    <property type="project" value="InterPro"/>
</dbReference>
<reference evidence="11" key="1">
    <citation type="submission" date="2009-07" db="EMBL/GenBank/DDBJ databases">
        <title>Complete sequence of chromosome of Methylovorus sp. SIP3-4.</title>
        <authorList>
            <person name="Lucas S."/>
            <person name="Copeland A."/>
            <person name="Lapidus A."/>
            <person name="Glavina del Rio T."/>
            <person name="Tice H."/>
            <person name="Bruce D."/>
            <person name="Goodwin L."/>
            <person name="Pitluck S."/>
            <person name="Clum A."/>
            <person name="Larimer F."/>
            <person name="Land M."/>
            <person name="Hauser L."/>
            <person name="Kyrpides N."/>
            <person name="Mikhailova N."/>
            <person name="Kayluzhnaya M."/>
            <person name="Chistoserdova L."/>
        </authorList>
    </citation>
    <scope>NUCLEOTIDE SEQUENCE [LARGE SCALE GENOMIC DNA]</scope>
    <source>
        <strain evidence="11">SIP3-4</strain>
    </source>
</reference>
<comment type="caution">
    <text evidence="9">Lacks conserved residue(s) required for the propagation of feature annotation.</text>
</comment>
<dbReference type="HAMAP" id="MF_00024">
    <property type="entry name" value="CobD_CbiB"/>
    <property type="match status" value="1"/>
</dbReference>
<dbReference type="Pfam" id="PF03186">
    <property type="entry name" value="CobD_Cbib"/>
    <property type="match status" value="1"/>
</dbReference>
<evidence type="ECO:0000256" key="9">
    <source>
        <dbReference type="HAMAP-Rule" id="MF_00024"/>
    </source>
</evidence>
<accession>C6X8C0</accession>
<dbReference type="eggNOG" id="COG1270">
    <property type="taxonomic scope" value="Bacteria"/>
</dbReference>
<keyword evidence="6 9" id="KW-0812">Transmembrane</keyword>
<reference evidence="10 11" key="2">
    <citation type="journal article" date="2011" name="J. Bacteriol.">
        <title>Genomes of three methylotrophs from a single niche uncover genetic and metabolic divergence of Methylophilaceae.</title>
        <authorList>
            <person name="Lapidus A."/>
            <person name="Clum A."/>
            <person name="Labutti K."/>
            <person name="Kaluzhnaya M.G."/>
            <person name="Lim S."/>
            <person name="Beck D.A."/>
            <person name="Glavina Del Rio T."/>
            <person name="Nolan M."/>
            <person name="Mavromatis K."/>
            <person name="Huntemann M."/>
            <person name="Lucas S."/>
            <person name="Lidstrom M.E."/>
            <person name="Ivanova N."/>
            <person name="Chistoserdova L."/>
        </authorList>
    </citation>
    <scope>NUCLEOTIDE SEQUENCE [LARGE SCALE GENOMIC DNA]</scope>
    <source>
        <strain evidence="10 11">SIP3-4</strain>
    </source>
</reference>
<evidence type="ECO:0000256" key="7">
    <source>
        <dbReference type="ARBA" id="ARBA00022989"/>
    </source>
</evidence>
<evidence type="ECO:0000256" key="5">
    <source>
        <dbReference type="ARBA" id="ARBA00022573"/>
    </source>
</evidence>
<dbReference type="AlphaFoldDB" id="C6X8C0"/>
<dbReference type="GO" id="GO:0009236">
    <property type="term" value="P:cobalamin biosynthetic process"/>
    <property type="evidence" value="ECO:0007669"/>
    <property type="project" value="UniProtKB-UniRule"/>
</dbReference>
<feature type="transmembrane region" description="Helical" evidence="9">
    <location>
        <begin position="292"/>
        <end position="309"/>
    </location>
</feature>
<dbReference type="PANTHER" id="PTHR34308">
    <property type="entry name" value="COBALAMIN BIOSYNTHESIS PROTEIN CBIB"/>
    <property type="match status" value="1"/>
</dbReference>
<evidence type="ECO:0000256" key="6">
    <source>
        <dbReference type="ARBA" id="ARBA00022692"/>
    </source>
</evidence>
<keyword evidence="11" id="KW-1185">Reference proteome</keyword>
<protein>
    <recommendedName>
        <fullName evidence="9">Cobalamin biosynthesis protein CobD</fullName>
    </recommendedName>
</protein>
<dbReference type="HOGENOM" id="CLU_054212_1_0_4"/>
<organism evidence="10 11">
    <name type="scientific">Methylovorus glucosotrophus (strain SIP3-4)</name>
    <dbReference type="NCBI Taxonomy" id="582744"/>
    <lineage>
        <taxon>Bacteria</taxon>
        <taxon>Pseudomonadati</taxon>
        <taxon>Pseudomonadota</taxon>
        <taxon>Betaproteobacteria</taxon>
        <taxon>Nitrosomonadales</taxon>
        <taxon>Methylophilaceae</taxon>
        <taxon>Methylovorus</taxon>
    </lineage>
</organism>
<dbReference type="RefSeq" id="WP_015829166.1">
    <property type="nucleotide sequence ID" value="NC_012969.1"/>
</dbReference>
<keyword evidence="5 9" id="KW-0169">Cobalamin biosynthesis</keyword>
<dbReference type="GO" id="GO:0005886">
    <property type="term" value="C:plasma membrane"/>
    <property type="evidence" value="ECO:0007669"/>
    <property type="project" value="UniProtKB-SubCell"/>
</dbReference>
<dbReference type="Proteomes" id="UP000002743">
    <property type="component" value="Chromosome"/>
</dbReference>
<gene>
    <name evidence="9" type="primary">cobD</name>
    <name evidence="10" type="ordered locus">Msip34_0141</name>
</gene>
<comment type="function">
    <text evidence="9">Converts cobyric acid to cobinamide by the addition of aminopropanol on the F carboxylic group.</text>
</comment>
<evidence type="ECO:0000313" key="11">
    <source>
        <dbReference type="Proteomes" id="UP000002743"/>
    </source>
</evidence>
<comment type="pathway">
    <text evidence="2 9">Cofactor biosynthesis; adenosylcobalamin biosynthesis.</text>
</comment>
<keyword evidence="4 9" id="KW-1003">Cell membrane</keyword>
<dbReference type="GO" id="GO:0015420">
    <property type="term" value="F:ABC-type vitamin B12 transporter activity"/>
    <property type="evidence" value="ECO:0007669"/>
    <property type="project" value="UniProtKB-UniRule"/>
</dbReference>
<dbReference type="PANTHER" id="PTHR34308:SF1">
    <property type="entry name" value="COBALAMIN BIOSYNTHESIS PROTEIN CBIB"/>
    <property type="match status" value="1"/>
</dbReference>
<proteinExistence type="inferred from homology"/>
<feature type="transmembrane region" description="Helical" evidence="9">
    <location>
        <begin position="55"/>
        <end position="75"/>
    </location>
</feature>
<dbReference type="KEGG" id="mei:Msip34_0141"/>
<dbReference type="UniPathway" id="UPA00148"/>
<dbReference type="NCBIfam" id="TIGR00380">
    <property type="entry name" value="cobal_cbiB"/>
    <property type="match status" value="1"/>
</dbReference>
<dbReference type="InterPro" id="IPR004485">
    <property type="entry name" value="Cobalamin_biosynth_CobD/CbiB"/>
</dbReference>
<keyword evidence="8 9" id="KW-0472">Membrane</keyword>
<feature type="transmembrane region" description="Helical" evidence="9">
    <location>
        <begin position="82"/>
        <end position="102"/>
    </location>
</feature>
<dbReference type="STRING" id="582744.Msip34_0141"/>
<evidence type="ECO:0000256" key="1">
    <source>
        <dbReference type="ARBA" id="ARBA00004651"/>
    </source>
</evidence>
<evidence type="ECO:0000256" key="2">
    <source>
        <dbReference type="ARBA" id="ARBA00004953"/>
    </source>
</evidence>
<sequence length="311" mass="34129">MSWLPTPALLIIAACLLDWRLGEPTRWHPLVGFGTLAARLELAMNHLQGAFTGRIAGLLAWLILLVPAVLVAMLITWHPLGWVIDVILLYLAIGARSLHLHAMRVFEALQARDLVRAREAVGMMVSRDSKKLSRGQIASATVESVLENGNDAIFAAIFWFALLGGPGVVAYRLANTLDAMWGYRTPRYRYFGWAAARLDDVFNLIPARLTALAYALCGHTWSALKCWFTQARTWYSPNAGPVMAAGAGALQVKLGGRAPYHGVWKDRPPLGLGATAEPAHIPAALALIKRSMMLWCVGVLAVWLIWKLLHA</sequence>
<feature type="transmembrane region" description="Helical" evidence="9">
    <location>
        <begin position="152"/>
        <end position="174"/>
    </location>
</feature>
<dbReference type="EMBL" id="CP001674">
    <property type="protein sequence ID" value="ACT49390.1"/>
    <property type="molecule type" value="Genomic_DNA"/>
</dbReference>
<comment type="subcellular location">
    <subcellularLocation>
        <location evidence="1 9">Cell membrane</location>
        <topology evidence="1 9">Multi-pass membrane protein</topology>
    </subcellularLocation>
</comment>
<keyword evidence="7 9" id="KW-1133">Transmembrane helix</keyword>
<evidence type="ECO:0000256" key="3">
    <source>
        <dbReference type="ARBA" id="ARBA00006263"/>
    </source>
</evidence>
<evidence type="ECO:0000256" key="4">
    <source>
        <dbReference type="ARBA" id="ARBA00022475"/>
    </source>
</evidence>
<name>C6X8C0_METGS</name>